<organism evidence="1 2">
    <name type="scientific">Caenorhabditis nigoni</name>
    <dbReference type="NCBI Taxonomy" id="1611254"/>
    <lineage>
        <taxon>Eukaryota</taxon>
        <taxon>Metazoa</taxon>
        <taxon>Ecdysozoa</taxon>
        <taxon>Nematoda</taxon>
        <taxon>Chromadorea</taxon>
        <taxon>Rhabditida</taxon>
        <taxon>Rhabditina</taxon>
        <taxon>Rhabditomorpha</taxon>
        <taxon>Rhabditoidea</taxon>
        <taxon>Rhabditidae</taxon>
        <taxon>Peloderinae</taxon>
        <taxon>Caenorhabditis</taxon>
    </lineage>
</organism>
<protein>
    <submittedName>
        <fullName evidence="1">Uncharacterized protein</fullName>
    </submittedName>
</protein>
<evidence type="ECO:0000313" key="2">
    <source>
        <dbReference type="Proteomes" id="UP000230233"/>
    </source>
</evidence>
<name>A0A2G5T9F4_9PELO</name>
<proteinExistence type="predicted"/>
<dbReference type="Proteomes" id="UP000230233">
    <property type="component" value="Chromosome V"/>
</dbReference>
<comment type="caution">
    <text evidence="1">The sequence shown here is derived from an EMBL/GenBank/DDBJ whole genome shotgun (WGS) entry which is preliminary data.</text>
</comment>
<evidence type="ECO:0000313" key="1">
    <source>
        <dbReference type="EMBL" id="PIC23799.1"/>
    </source>
</evidence>
<sequence>MPYNLFRQNFIGLVCSYTFRKIFVLSILGNFAPNVAGGEISIGRKCNGNCKLGTVALRKMLSDGGWIEHRLLQTTECSTK</sequence>
<keyword evidence="2" id="KW-1185">Reference proteome</keyword>
<gene>
    <name evidence="1" type="primary">Cnig_chr_V.g17371</name>
    <name evidence="1" type="ORF">B9Z55_017371</name>
</gene>
<accession>A0A2G5T9F4</accession>
<dbReference type="EMBL" id="PDUG01000005">
    <property type="protein sequence ID" value="PIC23799.1"/>
    <property type="molecule type" value="Genomic_DNA"/>
</dbReference>
<dbReference type="AlphaFoldDB" id="A0A2G5T9F4"/>
<reference evidence="2" key="1">
    <citation type="submission" date="2017-10" db="EMBL/GenBank/DDBJ databases">
        <title>Rapid genome shrinkage in a self-fertile nematode reveals novel sperm competition proteins.</title>
        <authorList>
            <person name="Yin D."/>
            <person name="Schwarz E.M."/>
            <person name="Thomas C.G."/>
            <person name="Felde R.L."/>
            <person name="Korf I.F."/>
            <person name="Cutter A.D."/>
            <person name="Schartner C.M."/>
            <person name="Ralston E.J."/>
            <person name="Meyer B.J."/>
            <person name="Haag E.S."/>
        </authorList>
    </citation>
    <scope>NUCLEOTIDE SEQUENCE [LARGE SCALE GENOMIC DNA]</scope>
    <source>
        <strain evidence="2">JU1422</strain>
    </source>
</reference>